<accession>A0A5C1H7M1</accession>
<dbReference type="AlphaFoldDB" id="A0A5C1H7M1"/>
<name>A0A5C1H7M1_9APIC</name>
<organism evidence="1">
    <name type="scientific">Nephromyces sp. ex Molgula occidentalis</name>
    <dbReference type="NCBI Taxonomy" id="2544991"/>
    <lineage>
        <taxon>Eukaryota</taxon>
        <taxon>Sar</taxon>
        <taxon>Alveolata</taxon>
        <taxon>Apicomplexa</taxon>
        <taxon>Aconoidasida</taxon>
        <taxon>Nephromycida</taxon>
        <taxon>Nephromyces</taxon>
    </lineage>
</organism>
<reference evidence="1" key="1">
    <citation type="journal article" date="2019" name="Genome Biol. Evol.">
        <title>Nephromyces represents a diverse and novel lineage of the Apicomplexa that has retained apicoplasts.</title>
        <authorList>
            <person name="Munoz-Gomez S.A."/>
            <person name="Durnin K."/>
            <person name="Eme L."/>
            <person name="Paight C."/>
            <person name="Lane C.E."/>
            <person name="Saffo M.B."/>
            <person name="Slamovits C.H."/>
        </authorList>
    </citation>
    <scope>NUCLEOTIDE SEQUENCE</scope>
    <source>
        <strain evidence="1">448</strain>
    </source>
</reference>
<evidence type="ECO:0000313" key="1">
    <source>
        <dbReference type="EMBL" id="QEM01635.1"/>
    </source>
</evidence>
<protein>
    <submittedName>
        <fullName evidence="1">Uncharacterized protein</fullName>
    </submittedName>
</protein>
<gene>
    <name evidence="1" type="primary">orf83</name>
</gene>
<proteinExistence type="predicted"/>
<dbReference type="EMBL" id="MK573201">
    <property type="protein sequence ID" value="QEM01635.1"/>
    <property type="molecule type" value="Genomic_DNA"/>
</dbReference>
<sequence>MIKELNVNLFFFNIKFIKKIQKLNYKKKLVLIIYTNIDKIYLKYSLEFLLTIKINKINIYQKKNYIKKLYITYL</sequence>